<dbReference type="KEGG" id="pas:Pars_0488"/>
<dbReference type="RefSeq" id="WP_011899990.1">
    <property type="nucleotide sequence ID" value="NC_009376.1"/>
</dbReference>
<dbReference type="Pfam" id="PF01699">
    <property type="entry name" value="Na_Ca_ex"/>
    <property type="match status" value="2"/>
</dbReference>
<gene>
    <name evidence="7" type="ordered locus">Pars_0488</name>
</gene>
<feature type="transmembrane region" description="Helical" evidence="5">
    <location>
        <begin position="49"/>
        <end position="71"/>
    </location>
</feature>
<feature type="domain" description="Sodium/calcium exchanger membrane region" evidence="6">
    <location>
        <begin position="183"/>
        <end position="317"/>
    </location>
</feature>
<evidence type="ECO:0000313" key="8">
    <source>
        <dbReference type="Proteomes" id="UP000001567"/>
    </source>
</evidence>
<evidence type="ECO:0000259" key="6">
    <source>
        <dbReference type="Pfam" id="PF01699"/>
    </source>
</evidence>
<protein>
    <submittedName>
        <fullName evidence="7">Sodium/calcium exchanger membrane region</fullName>
    </submittedName>
</protein>
<keyword evidence="4 5" id="KW-0472">Membrane</keyword>
<evidence type="ECO:0000256" key="1">
    <source>
        <dbReference type="ARBA" id="ARBA00004141"/>
    </source>
</evidence>
<dbReference type="Gene3D" id="1.20.1420.30">
    <property type="entry name" value="NCX, central ion-binding region"/>
    <property type="match status" value="1"/>
</dbReference>
<dbReference type="InterPro" id="IPR004837">
    <property type="entry name" value="NaCa_Exmemb"/>
</dbReference>
<feature type="transmembrane region" description="Helical" evidence="5">
    <location>
        <begin position="261"/>
        <end position="287"/>
    </location>
</feature>
<keyword evidence="2 5" id="KW-0812">Transmembrane</keyword>
<dbReference type="AlphaFoldDB" id="A4WI66"/>
<dbReference type="GeneID" id="5055508"/>
<evidence type="ECO:0000256" key="4">
    <source>
        <dbReference type="ARBA" id="ARBA00023136"/>
    </source>
</evidence>
<evidence type="ECO:0000313" key="7">
    <source>
        <dbReference type="EMBL" id="ABP50083.1"/>
    </source>
</evidence>
<comment type="subcellular location">
    <subcellularLocation>
        <location evidence="1">Membrane</location>
        <topology evidence="1">Multi-pass membrane protein</topology>
    </subcellularLocation>
</comment>
<reference evidence="7 8" key="1">
    <citation type="submission" date="2007-04" db="EMBL/GenBank/DDBJ databases">
        <title>Complete sequence of Pyrobaculum arsenaticum DSM 13514.</title>
        <authorList>
            <consortium name="US DOE Joint Genome Institute"/>
            <person name="Copeland A."/>
            <person name="Lucas S."/>
            <person name="Lapidus A."/>
            <person name="Barry K."/>
            <person name="Glavina del Rio T."/>
            <person name="Dalin E."/>
            <person name="Tice H."/>
            <person name="Pitluck S."/>
            <person name="Chain P."/>
            <person name="Malfatti S."/>
            <person name="Shin M."/>
            <person name="Vergez L."/>
            <person name="Schmutz J."/>
            <person name="Larimer F."/>
            <person name="Land M."/>
            <person name="Hauser L."/>
            <person name="Kyrpides N."/>
            <person name="Mikhailova N."/>
            <person name="Cozen A.E."/>
            <person name="Fitz-Gibbon S.T."/>
            <person name="House C.H."/>
            <person name="Saltikov C."/>
            <person name="Lowe T.M."/>
            <person name="Richardson P."/>
        </authorList>
    </citation>
    <scope>NUCLEOTIDE SEQUENCE [LARGE SCALE GENOMIC DNA]</scope>
    <source>
        <strain evidence="8">ATCC 700994 / DSM 13514 / JCM 11321 / PZ6</strain>
    </source>
</reference>
<feature type="transmembrane region" description="Helical" evidence="5">
    <location>
        <begin position="77"/>
        <end position="99"/>
    </location>
</feature>
<evidence type="ECO:0000256" key="3">
    <source>
        <dbReference type="ARBA" id="ARBA00022989"/>
    </source>
</evidence>
<dbReference type="GO" id="GO:0055085">
    <property type="term" value="P:transmembrane transport"/>
    <property type="evidence" value="ECO:0007669"/>
    <property type="project" value="InterPro"/>
</dbReference>
<feature type="transmembrane region" description="Helical" evidence="5">
    <location>
        <begin position="16"/>
        <end position="37"/>
    </location>
</feature>
<accession>A4WI66</accession>
<dbReference type="GO" id="GO:0016020">
    <property type="term" value="C:membrane"/>
    <property type="evidence" value="ECO:0007669"/>
    <property type="project" value="UniProtKB-SubCell"/>
</dbReference>
<sequence>MAIGVMSLPTFGPFDLVIGMLLIVFSGILIEQLVYFISWKLQRSTFGVATIFAPILTSAPELSVFLIALYLGNAAVAWGTIVAQPFMAATIIYPVLVLTTFISRYAGRRQYIMPRVDKSVAHPLIVFTIPLIPILFLHPERYSILGRVYGLILLLGYIIYVKKLLKVEKIEKLESKFWLRNYILQTVIAVLAIYLGGEYMVHGIIELGTVFNIDQTALTVILVPIATVIPESIVGLIFLAKGKDDEGVGSVIGEKALYGTFYPGVAMTLGIYTLQPAAVMALVIAVVVSAVEILVVRKFGIFGASAPLGLLAYIYYIKMFIT</sequence>
<feature type="transmembrane region" description="Helical" evidence="5">
    <location>
        <begin position="299"/>
        <end position="317"/>
    </location>
</feature>
<feature type="transmembrane region" description="Helical" evidence="5">
    <location>
        <begin position="217"/>
        <end position="240"/>
    </location>
</feature>
<feature type="transmembrane region" description="Helical" evidence="5">
    <location>
        <begin position="144"/>
        <end position="161"/>
    </location>
</feature>
<name>A4WI66_PYRAR</name>
<dbReference type="InterPro" id="IPR044880">
    <property type="entry name" value="NCX_ion-bd_dom_sf"/>
</dbReference>
<dbReference type="EMBL" id="CP000660">
    <property type="protein sequence ID" value="ABP50083.1"/>
    <property type="molecule type" value="Genomic_DNA"/>
</dbReference>
<dbReference type="HOGENOM" id="CLU_072251_0_0_2"/>
<proteinExistence type="predicted"/>
<dbReference type="Proteomes" id="UP000001567">
    <property type="component" value="Chromosome"/>
</dbReference>
<feature type="transmembrane region" description="Helical" evidence="5">
    <location>
        <begin position="120"/>
        <end position="138"/>
    </location>
</feature>
<feature type="domain" description="Sodium/calcium exchanger membrane region" evidence="6">
    <location>
        <begin position="17"/>
        <end position="161"/>
    </location>
</feature>
<feature type="transmembrane region" description="Helical" evidence="5">
    <location>
        <begin position="182"/>
        <end position="205"/>
    </location>
</feature>
<dbReference type="STRING" id="340102.Pars_0488"/>
<evidence type="ECO:0000256" key="5">
    <source>
        <dbReference type="SAM" id="Phobius"/>
    </source>
</evidence>
<keyword evidence="3 5" id="KW-1133">Transmembrane helix</keyword>
<organism evidence="7 8">
    <name type="scientific">Pyrobaculum arsenaticum (strain DSM 13514 / JCM 11321 / PZ6)</name>
    <dbReference type="NCBI Taxonomy" id="340102"/>
    <lineage>
        <taxon>Archaea</taxon>
        <taxon>Thermoproteota</taxon>
        <taxon>Thermoprotei</taxon>
        <taxon>Thermoproteales</taxon>
        <taxon>Thermoproteaceae</taxon>
        <taxon>Pyrobaculum</taxon>
    </lineage>
</organism>
<evidence type="ECO:0000256" key="2">
    <source>
        <dbReference type="ARBA" id="ARBA00022692"/>
    </source>
</evidence>